<evidence type="ECO:0000313" key="3">
    <source>
        <dbReference type="EMBL" id="KAA8824941.1"/>
    </source>
</evidence>
<protein>
    <recommendedName>
        <fullName evidence="5">LPXTG cell wall anchor domain-containing protein</fullName>
    </recommendedName>
</protein>
<name>A0A5J5E6W5_9BIFI</name>
<dbReference type="EMBL" id="RZUG01000014">
    <property type="protein sequence ID" value="KAA8824941.1"/>
    <property type="molecule type" value="Genomic_DNA"/>
</dbReference>
<feature type="signal peptide" evidence="2">
    <location>
        <begin position="1"/>
        <end position="27"/>
    </location>
</feature>
<dbReference type="InterPro" id="IPR027273">
    <property type="entry name" value="Neocarzinostatin-like"/>
</dbReference>
<evidence type="ECO:0000256" key="2">
    <source>
        <dbReference type="SAM" id="SignalP"/>
    </source>
</evidence>
<feature type="transmembrane region" description="Helical" evidence="1">
    <location>
        <begin position="133"/>
        <end position="153"/>
    </location>
</feature>
<dbReference type="Proteomes" id="UP000326251">
    <property type="component" value="Unassembled WGS sequence"/>
</dbReference>
<keyword evidence="1" id="KW-0812">Transmembrane</keyword>
<dbReference type="AlphaFoldDB" id="A0A5J5E6W5"/>
<comment type="caution">
    <text evidence="3">The sequence shown here is derived from an EMBL/GenBank/DDBJ whole genome shotgun (WGS) entry which is preliminary data.</text>
</comment>
<evidence type="ECO:0000256" key="1">
    <source>
        <dbReference type="SAM" id="Phobius"/>
    </source>
</evidence>
<organism evidence="3 4">
    <name type="scientific">Bifidobacterium reuteri</name>
    <dbReference type="NCBI Taxonomy" id="983706"/>
    <lineage>
        <taxon>Bacteria</taxon>
        <taxon>Bacillati</taxon>
        <taxon>Actinomycetota</taxon>
        <taxon>Actinomycetes</taxon>
        <taxon>Bifidobacteriales</taxon>
        <taxon>Bifidobacteriaceae</taxon>
        <taxon>Bifidobacterium</taxon>
    </lineage>
</organism>
<keyword evidence="1" id="KW-1133">Transmembrane helix</keyword>
<sequence>MMKKFMALLATVAAVLGFGFAANTAMAEDYGATGSVTGTVATVTFTGLKAGAQYYVQADTDVVSNVEQAALKEFGPFTADAKGTLTVKVTLKAGAKTDVKLTDAQGNVLTSYSVTAPATGNGAPTVADTGASVAPYAVAVVLLAAAGVALFAVRKTSARR</sequence>
<dbReference type="Gene3D" id="2.60.40.230">
    <property type="entry name" value="Neocarzinostatin-like"/>
    <property type="match status" value="1"/>
</dbReference>
<gene>
    <name evidence="3" type="ORF">EMO92_07915</name>
</gene>
<reference evidence="3 4" key="1">
    <citation type="journal article" date="2019" name="Syst. Appl. Microbiol.">
        <title>Characterization of Bifidobacterium species in feaces of the Egyptian fruit bat: Description of B. vespertilionis sp. nov. and B. rousetti sp. nov.</title>
        <authorList>
            <person name="Modesto M."/>
            <person name="Satti M."/>
            <person name="Watanabe K."/>
            <person name="Puglisi E."/>
            <person name="Morelli L."/>
            <person name="Huang C.-H."/>
            <person name="Liou J.-S."/>
            <person name="Miyashita M."/>
            <person name="Tamura T."/>
            <person name="Saito S."/>
            <person name="Mori K."/>
            <person name="Huang L."/>
            <person name="Sciavilla P."/>
            <person name="Sandri C."/>
            <person name="Spiezio C."/>
            <person name="Vitali F."/>
            <person name="Cavalieri D."/>
            <person name="Perpetuini G."/>
            <person name="Tofalo R."/>
            <person name="Bonetti A."/>
            <person name="Arita M."/>
            <person name="Mattarelli P."/>
        </authorList>
    </citation>
    <scope>NUCLEOTIDE SEQUENCE [LARGE SCALE GENOMIC DNA]</scope>
    <source>
        <strain evidence="3 4">RST19</strain>
    </source>
</reference>
<proteinExistence type="predicted"/>
<accession>A0A5J5E6W5</accession>
<feature type="chain" id="PRO_5023845683" description="LPXTG cell wall anchor domain-containing protein" evidence="2">
    <location>
        <begin position="28"/>
        <end position="160"/>
    </location>
</feature>
<evidence type="ECO:0008006" key="5">
    <source>
        <dbReference type="Google" id="ProtNLM"/>
    </source>
</evidence>
<dbReference type="RefSeq" id="WP_150335760.1">
    <property type="nucleotide sequence ID" value="NZ_RZUG01000014.1"/>
</dbReference>
<keyword evidence="1" id="KW-0472">Membrane</keyword>
<evidence type="ECO:0000313" key="4">
    <source>
        <dbReference type="Proteomes" id="UP000326251"/>
    </source>
</evidence>
<dbReference type="SUPFAM" id="SSF49319">
    <property type="entry name" value="Actinoxanthin-like"/>
    <property type="match status" value="1"/>
</dbReference>
<keyword evidence="2" id="KW-0732">Signal</keyword>